<proteinExistence type="predicted"/>
<dbReference type="NCBIfam" id="TIGR03223">
    <property type="entry name" value="Phn_opern_protn"/>
    <property type="match status" value="1"/>
</dbReference>
<organism evidence="1 2">
    <name type="scientific">Psychromarinibacter sediminicola</name>
    <dbReference type="NCBI Taxonomy" id="3033385"/>
    <lineage>
        <taxon>Bacteria</taxon>
        <taxon>Pseudomonadati</taxon>
        <taxon>Pseudomonadota</taxon>
        <taxon>Alphaproteobacteria</taxon>
        <taxon>Rhodobacterales</taxon>
        <taxon>Paracoccaceae</taxon>
        <taxon>Psychromarinibacter</taxon>
    </lineage>
</organism>
<dbReference type="Pfam" id="PF06299">
    <property type="entry name" value="DUF1045"/>
    <property type="match status" value="1"/>
</dbReference>
<dbReference type="PIRSF" id="PIRSF033328">
    <property type="entry name" value="Phest_Mll4975"/>
    <property type="match status" value="1"/>
</dbReference>
<protein>
    <submittedName>
        <fullName evidence="1">DUF1045 domain-containing protein</fullName>
    </submittedName>
</protein>
<keyword evidence="2" id="KW-1185">Reference proteome</keyword>
<dbReference type="RefSeq" id="WP_275567261.1">
    <property type="nucleotide sequence ID" value="NZ_JARGYC010000022.1"/>
</dbReference>
<gene>
    <name evidence="1" type="ORF">P1J78_10305</name>
</gene>
<dbReference type="AlphaFoldDB" id="A0AAE3NS81"/>
<evidence type="ECO:0000313" key="1">
    <source>
        <dbReference type="EMBL" id="MDF0601122.1"/>
    </source>
</evidence>
<comment type="caution">
    <text evidence="1">The sequence shown here is derived from an EMBL/GenBank/DDBJ whole genome shotgun (WGS) entry which is preliminary data.</text>
</comment>
<accession>A0AAE3NS81</accession>
<dbReference type="Gene3D" id="3.90.1140.10">
    <property type="entry name" value="Cyclic phosphodiesterase"/>
    <property type="match status" value="1"/>
</dbReference>
<reference evidence="1" key="1">
    <citation type="submission" date="2023-03" db="EMBL/GenBank/DDBJ databases">
        <title>Multiphase analysis and comparison of six strains from genera Psychromarinibacter, Lutimaribacter, and Maritimibacter, including a novel species: Psychromarinibacter sediminicola sp. nov.</title>
        <authorList>
            <person name="Wang Y.-H."/>
            <person name="Ye M.-Q."/>
            <person name="Du Z.-J."/>
        </authorList>
    </citation>
    <scope>NUCLEOTIDE SEQUENCE</scope>
    <source>
        <strain evidence="1">C21-152</strain>
    </source>
</reference>
<dbReference type="EMBL" id="JARGYC010000022">
    <property type="protein sequence ID" value="MDF0601122.1"/>
    <property type="molecule type" value="Genomic_DNA"/>
</dbReference>
<evidence type="ECO:0000313" key="2">
    <source>
        <dbReference type="Proteomes" id="UP001220964"/>
    </source>
</evidence>
<sequence length="224" mass="24230">MSDHVRYAIYYLPPAGPLARFGAAWLGWDVDRGVAVAQPPVAGIEAFTATPRKYGFHGTLKPPFRLADGCDVGALHAAVARLAAGRPLVEIAALVPGALGHFLALVPRGEAEGLHALAAACVADLDGFRAPAGAAEMDKRRKAGLTERQEAMLQRWGYPYVFDEFRFHMTLTGRMEPDALARVQAEVEARLPDLPEPYVIDEIALAGERPDGMFETVHRYTLAG</sequence>
<name>A0AAE3NS81_9RHOB</name>
<dbReference type="InterPro" id="IPR009389">
    <property type="entry name" value="DUF1045"/>
</dbReference>
<dbReference type="Proteomes" id="UP001220964">
    <property type="component" value="Unassembled WGS sequence"/>
</dbReference>